<evidence type="ECO:0000313" key="3">
    <source>
        <dbReference type="Proteomes" id="UP000238312"/>
    </source>
</evidence>
<dbReference type="AlphaFoldDB" id="A0A2T0LQR4"/>
<protein>
    <recommendedName>
        <fullName evidence="4">Tyr recombinase domain-containing protein</fullName>
    </recommendedName>
</protein>
<accession>A0A2T0LQR4</accession>
<feature type="compositionally biased region" description="Basic and acidic residues" evidence="1">
    <location>
        <begin position="49"/>
        <end position="66"/>
    </location>
</feature>
<reference evidence="2 3" key="1">
    <citation type="submission" date="2018-03" db="EMBL/GenBank/DDBJ databases">
        <title>Genomic Encyclopedia of Type Strains, Phase III (KMG-III): the genomes of soil and plant-associated and newly described type strains.</title>
        <authorList>
            <person name="Whitman W."/>
        </authorList>
    </citation>
    <scope>NUCLEOTIDE SEQUENCE [LARGE SCALE GENOMIC DNA]</scope>
    <source>
        <strain evidence="2 3">CGMCC 4.7104</strain>
    </source>
</reference>
<dbReference type="InterPro" id="IPR011010">
    <property type="entry name" value="DNA_brk_join_enz"/>
</dbReference>
<dbReference type="EMBL" id="PVNG01000046">
    <property type="protein sequence ID" value="PRX45840.1"/>
    <property type="molecule type" value="Genomic_DNA"/>
</dbReference>
<name>A0A2T0LQR4_9ACTN</name>
<evidence type="ECO:0000256" key="1">
    <source>
        <dbReference type="SAM" id="MobiDB-lite"/>
    </source>
</evidence>
<dbReference type="SUPFAM" id="SSF56349">
    <property type="entry name" value="DNA breaking-rejoining enzymes"/>
    <property type="match status" value="1"/>
</dbReference>
<organism evidence="2 3">
    <name type="scientific">Nonomuraea fuscirosea</name>
    <dbReference type="NCBI Taxonomy" id="1291556"/>
    <lineage>
        <taxon>Bacteria</taxon>
        <taxon>Bacillati</taxon>
        <taxon>Actinomycetota</taxon>
        <taxon>Actinomycetes</taxon>
        <taxon>Streptosporangiales</taxon>
        <taxon>Streptosporangiaceae</taxon>
        <taxon>Nonomuraea</taxon>
    </lineage>
</organism>
<proteinExistence type="predicted"/>
<dbReference type="Proteomes" id="UP000238312">
    <property type="component" value="Unassembled WGS sequence"/>
</dbReference>
<evidence type="ECO:0008006" key="4">
    <source>
        <dbReference type="Google" id="ProtNLM"/>
    </source>
</evidence>
<feature type="region of interest" description="Disordered" evidence="1">
    <location>
        <begin position="45"/>
        <end position="66"/>
    </location>
</feature>
<dbReference type="GO" id="GO:0003677">
    <property type="term" value="F:DNA binding"/>
    <property type="evidence" value="ECO:0007669"/>
    <property type="project" value="InterPro"/>
</dbReference>
<sequence length="66" mass="7276">MLAAMFACMYFGGLRPAEAAGLREKDCHLPASGWGLLTLEKTTPQSNKRFTDSGEAHDERGLKHRV</sequence>
<evidence type="ECO:0000313" key="2">
    <source>
        <dbReference type="EMBL" id="PRX45840.1"/>
    </source>
</evidence>
<keyword evidence="3" id="KW-1185">Reference proteome</keyword>
<gene>
    <name evidence="2" type="ORF">B0I32_1463</name>
</gene>
<comment type="caution">
    <text evidence="2">The sequence shown here is derived from an EMBL/GenBank/DDBJ whole genome shotgun (WGS) entry which is preliminary data.</text>
</comment>